<dbReference type="Gene3D" id="2.40.50.140">
    <property type="entry name" value="Nucleic acid-binding proteins"/>
    <property type="match status" value="1"/>
</dbReference>
<dbReference type="Pfam" id="PF01957">
    <property type="entry name" value="NfeD"/>
    <property type="match status" value="1"/>
</dbReference>
<accession>A0ABP9S747</accession>
<feature type="domain" description="NfeD-like C-terminal" evidence="6">
    <location>
        <begin position="82"/>
        <end position="137"/>
    </location>
</feature>
<dbReference type="InterPro" id="IPR002810">
    <property type="entry name" value="NfeD-like_C"/>
</dbReference>
<evidence type="ECO:0000256" key="5">
    <source>
        <dbReference type="SAM" id="Phobius"/>
    </source>
</evidence>
<comment type="subcellular location">
    <subcellularLocation>
        <location evidence="1">Membrane</location>
        <topology evidence="1">Multi-pass membrane protein</topology>
    </subcellularLocation>
</comment>
<dbReference type="InterPro" id="IPR012340">
    <property type="entry name" value="NA-bd_OB-fold"/>
</dbReference>
<dbReference type="InterPro" id="IPR052165">
    <property type="entry name" value="Membrane_assoc_protease"/>
</dbReference>
<dbReference type="Proteomes" id="UP001501570">
    <property type="component" value="Unassembled WGS sequence"/>
</dbReference>
<dbReference type="EMBL" id="BAABJQ010000016">
    <property type="protein sequence ID" value="GAA5191635.1"/>
    <property type="molecule type" value="Genomic_DNA"/>
</dbReference>
<name>A0ABP9S747_9ACTN</name>
<evidence type="ECO:0000256" key="3">
    <source>
        <dbReference type="ARBA" id="ARBA00022989"/>
    </source>
</evidence>
<evidence type="ECO:0000259" key="6">
    <source>
        <dbReference type="Pfam" id="PF01957"/>
    </source>
</evidence>
<keyword evidence="3 5" id="KW-1133">Transmembrane helix</keyword>
<gene>
    <name evidence="7" type="ORF">GCM10023322_49440</name>
</gene>
<comment type="caution">
    <text evidence="7">The sequence shown here is derived from an EMBL/GenBank/DDBJ whole genome shotgun (WGS) entry which is preliminary data.</text>
</comment>
<dbReference type="PANTHER" id="PTHR33507">
    <property type="entry name" value="INNER MEMBRANE PROTEIN YBBJ"/>
    <property type="match status" value="1"/>
</dbReference>
<proteinExistence type="predicted"/>
<evidence type="ECO:0000256" key="1">
    <source>
        <dbReference type="ARBA" id="ARBA00004141"/>
    </source>
</evidence>
<dbReference type="SUPFAM" id="SSF141322">
    <property type="entry name" value="NfeD domain-like"/>
    <property type="match status" value="1"/>
</dbReference>
<evidence type="ECO:0000313" key="7">
    <source>
        <dbReference type="EMBL" id="GAA5191635.1"/>
    </source>
</evidence>
<evidence type="ECO:0000256" key="4">
    <source>
        <dbReference type="ARBA" id="ARBA00023136"/>
    </source>
</evidence>
<keyword evidence="2 5" id="KW-0812">Transmembrane</keyword>
<keyword evidence="8" id="KW-1185">Reference proteome</keyword>
<dbReference type="PANTHER" id="PTHR33507:SF3">
    <property type="entry name" value="INNER MEMBRANE PROTEIN YBBJ"/>
    <property type="match status" value="1"/>
</dbReference>
<protein>
    <submittedName>
        <fullName evidence="7">NfeD family protein</fullName>
    </submittedName>
</protein>
<keyword evidence="4 5" id="KW-0472">Membrane</keyword>
<evidence type="ECO:0000313" key="8">
    <source>
        <dbReference type="Proteomes" id="UP001501570"/>
    </source>
</evidence>
<reference evidence="8" key="1">
    <citation type="journal article" date="2019" name="Int. J. Syst. Evol. Microbiol.">
        <title>The Global Catalogue of Microorganisms (GCM) 10K type strain sequencing project: providing services to taxonomists for standard genome sequencing and annotation.</title>
        <authorList>
            <consortium name="The Broad Institute Genomics Platform"/>
            <consortium name="The Broad Institute Genome Sequencing Center for Infectious Disease"/>
            <person name="Wu L."/>
            <person name="Ma J."/>
        </authorList>
    </citation>
    <scope>NUCLEOTIDE SEQUENCE [LARGE SCALE GENOMIC DNA]</scope>
    <source>
        <strain evidence="8">JCM 18304</strain>
    </source>
</reference>
<sequence>MWLVVGVALAIAEVFTTTFVLVMLAAGAFAAAAGAALGLPWYLQVLVFSVVSAAALALARPAIRRHLQTDAPGAPMGLAAIEGALGLVLERVDLDHGLIKIEGEMWSARPYDATQVIEKGERVRVIEIKGATALVWRE</sequence>
<feature type="transmembrane region" description="Helical" evidence="5">
    <location>
        <begin position="40"/>
        <end position="59"/>
    </location>
</feature>
<evidence type="ECO:0000256" key="2">
    <source>
        <dbReference type="ARBA" id="ARBA00022692"/>
    </source>
</evidence>
<organism evidence="7 8">
    <name type="scientific">Rugosimonospora acidiphila</name>
    <dbReference type="NCBI Taxonomy" id="556531"/>
    <lineage>
        <taxon>Bacteria</taxon>
        <taxon>Bacillati</taxon>
        <taxon>Actinomycetota</taxon>
        <taxon>Actinomycetes</taxon>
        <taxon>Micromonosporales</taxon>
        <taxon>Micromonosporaceae</taxon>
        <taxon>Rugosimonospora</taxon>
    </lineage>
</organism>